<evidence type="ECO:0000256" key="1">
    <source>
        <dbReference type="ARBA" id="ARBA00004570"/>
    </source>
</evidence>
<dbReference type="PANTHER" id="PTHR22847:SF637">
    <property type="entry name" value="WD REPEAT DOMAIN 5B"/>
    <property type="match status" value="1"/>
</dbReference>
<dbReference type="SMART" id="SM00320">
    <property type="entry name" value="WD40"/>
    <property type="match status" value="2"/>
</dbReference>
<evidence type="ECO:0000256" key="7">
    <source>
        <dbReference type="PROSITE-ProRule" id="PRU00221"/>
    </source>
</evidence>
<dbReference type="PROSITE" id="PS50294">
    <property type="entry name" value="WD_REPEATS_REGION"/>
    <property type="match status" value="2"/>
</dbReference>
<dbReference type="InterPro" id="IPR020472">
    <property type="entry name" value="WD40_PAC1"/>
</dbReference>
<dbReference type="AlphaFoldDB" id="A0A5M9MBS6"/>
<evidence type="ECO:0000256" key="2">
    <source>
        <dbReference type="ARBA" id="ARBA00022574"/>
    </source>
</evidence>
<dbReference type="Pfam" id="PF00400">
    <property type="entry name" value="WD40"/>
    <property type="match status" value="2"/>
</dbReference>
<dbReference type="RefSeq" id="XP_033422096.1">
    <property type="nucleotide sequence ID" value="XM_033574078.1"/>
</dbReference>
<accession>A0A5M9MBS6</accession>
<comment type="function">
    <text evidence="6">Involved in mitochondrial fission. Acts as an adapter protein required to form mitochondrial fission complexes. Formation of these complexes is required to promote constriction and fission of the mitochondrial compartment at a late step in mitochondrial division.</text>
</comment>
<dbReference type="EMBL" id="QUQM01000005">
    <property type="protein sequence ID" value="KAA8642734.1"/>
    <property type="molecule type" value="Genomic_DNA"/>
</dbReference>
<dbReference type="GeneID" id="54332188"/>
<dbReference type="InterPro" id="IPR019775">
    <property type="entry name" value="WD40_repeat_CS"/>
</dbReference>
<keyword evidence="2 7" id="KW-0853">WD repeat</keyword>
<sequence length="140" mass="15191">MSLMGLASDTNSTINTLRPELRHIQMIDNTPLQTHCSGLASSPTNRSVLWDYIMSLEQWSAELQSSESSNLISSVAFSPDGRRIVSGSPDKTIKLWDAQAGSLLRTLQGHFGPVSSVAFSPDGQRIVSGSGDETIKLWDV</sequence>
<dbReference type="SUPFAM" id="SSF50978">
    <property type="entry name" value="WD40 repeat-like"/>
    <property type="match status" value="1"/>
</dbReference>
<dbReference type="InterPro" id="IPR001680">
    <property type="entry name" value="WD40_rpt"/>
</dbReference>
<evidence type="ECO:0000256" key="5">
    <source>
        <dbReference type="ARBA" id="ARBA00039789"/>
    </source>
</evidence>
<dbReference type="InterPro" id="IPR015943">
    <property type="entry name" value="WD40/YVTN_repeat-like_dom_sf"/>
</dbReference>
<keyword evidence="3" id="KW-0677">Repeat</keyword>
<dbReference type="OrthoDB" id="538223at2759"/>
<dbReference type="Gene3D" id="2.130.10.10">
    <property type="entry name" value="YVTN repeat-like/Quinoprotein amine dehydrogenase"/>
    <property type="match status" value="1"/>
</dbReference>
<feature type="repeat" description="WD" evidence="7">
    <location>
        <begin position="107"/>
        <end position="140"/>
    </location>
</feature>
<dbReference type="Proteomes" id="UP000324241">
    <property type="component" value="Unassembled WGS sequence"/>
</dbReference>
<proteinExistence type="inferred from homology"/>
<dbReference type="InterPro" id="IPR036322">
    <property type="entry name" value="WD40_repeat_dom_sf"/>
</dbReference>
<protein>
    <recommendedName>
        <fullName evidence="5">Mitochondrial division protein 1</fullName>
    </recommendedName>
</protein>
<dbReference type="PANTHER" id="PTHR22847">
    <property type="entry name" value="WD40 REPEAT PROTEIN"/>
    <property type="match status" value="1"/>
</dbReference>
<dbReference type="PROSITE" id="PS50082">
    <property type="entry name" value="WD_REPEATS_2"/>
    <property type="match status" value="2"/>
</dbReference>
<evidence type="ECO:0000256" key="4">
    <source>
        <dbReference type="ARBA" id="ARBA00038415"/>
    </source>
</evidence>
<feature type="repeat" description="WD" evidence="7">
    <location>
        <begin position="65"/>
        <end position="106"/>
    </location>
</feature>
<dbReference type="PROSITE" id="PS00678">
    <property type="entry name" value="WD_REPEATS_1"/>
    <property type="match status" value="1"/>
</dbReference>
<evidence type="ECO:0000256" key="6">
    <source>
        <dbReference type="ARBA" id="ARBA00043913"/>
    </source>
</evidence>
<dbReference type="GO" id="GO:0005634">
    <property type="term" value="C:nucleus"/>
    <property type="evidence" value="ECO:0007669"/>
    <property type="project" value="TreeGrafter"/>
</dbReference>
<evidence type="ECO:0000313" key="9">
    <source>
        <dbReference type="Proteomes" id="UP000324241"/>
    </source>
</evidence>
<gene>
    <name evidence="8" type="ORF">ATNIH1004_009486</name>
</gene>
<dbReference type="PRINTS" id="PR00320">
    <property type="entry name" value="GPROTEINBRPT"/>
</dbReference>
<evidence type="ECO:0000256" key="3">
    <source>
        <dbReference type="ARBA" id="ARBA00022737"/>
    </source>
</evidence>
<dbReference type="GO" id="GO:1990234">
    <property type="term" value="C:transferase complex"/>
    <property type="evidence" value="ECO:0007669"/>
    <property type="project" value="UniProtKB-ARBA"/>
</dbReference>
<organism evidence="8 9">
    <name type="scientific">Aspergillus tanneri</name>
    <dbReference type="NCBI Taxonomy" id="1220188"/>
    <lineage>
        <taxon>Eukaryota</taxon>
        <taxon>Fungi</taxon>
        <taxon>Dikarya</taxon>
        <taxon>Ascomycota</taxon>
        <taxon>Pezizomycotina</taxon>
        <taxon>Eurotiomycetes</taxon>
        <taxon>Eurotiomycetidae</taxon>
        <taxon>Eurotiales</taxon>
        <taxon>Aspergillaceae</taxon>
        <taxon>Aspergillus</taxon>
        <taxon>Aspergillus subgen. Circumdati</taxon>
    </lineage>
</organism>
<name>A0A5M9MBS6_9EURO</name>
<comment type="caution">
    <text evidence="8">The sequence shown here is derived from an EMBL/GenBank/DDBJ whole genome shotgun (WGS) entry which is preliminary data.</text>
</comment>
<evidence type="ECO:0000313" key="8">
    <source>
        <dbReference type="EMBL" id="KAA8642734.1"/>
    </source>
</evidence>
<comment type="subcellular location">
    <subcellularLocation>
        <location evidence="1">Mitochondrion outer membrane</location>
        <topology evidence="1">Peripheral membrane protein</topology>
        <orientation evidence="1">Cytoplasmic side</orientation>
    </subcellularLocation>
</comment>
<comment type="similarity">
    <text evidence="4">Belongs to the WD repeat MDV1/CAF4 family.</text>
</comment>
<reference evidence="8 9" key="1">
    <citation type="submission" date="2019-08" db="EMBL/GenBank/DDBJ databases">
        <title>The genome sequence of a newly discovered highly antifungal drug resistant Aspergillus species, Aspergillus tanneri NIH 1004.</title>
        <authorList>
            <person name="Mounaud S."/>
            <person name="Singh I."/>
            <person name="Joardar V."/>
            <person name="Pakala S."/>
            <person name="Pakala S."/>
            <person name="Venepally P."/>
            <person name="Chung J.K."/>
            <person name="Losada L."/>
            <person name="Nierman W.C."/>
        </authorList>
    </citation>
    <scope>NUCLEOTIDE SEQUENCE [LARGE SCALE GENOMIC DNA]</scope>
    <source>
        <strain evidence="8 9">NIH1004</strain>
    </source>
</reference>
<dbReference type="GO" id="GO:0005741">
    <property type="term" value="C:mitochondrial outer membrane"/>
    <property type="evidence" value="ECO:0007669"/>
    <property type="project" value="UniProtKB-SubCell"/>
</dbReference>
<dbReference type="VEuPathDB" id="FungiDB:EYZ11_011604"/>